<dbReference type="EMBL" id="NSDM01000009">
    <property type="protein sequence ID" value="MDQ2586563.1"/>
    <property type="molecule type" value="Genomic_DNA"/>
</dbReference>
<dbReference type="Gene3D" id="3.20.20.210">
    <property type="match status" value="1"/>
</dbReference>
<protein>
    <recommendedName>
        <fullName evidence="3">Methionine synthase</fullName>
    </recommendedName>
</protein>
<proteinExistence type="predicted"/>
<dbReference type="SUPFAM" id="SSF51726">
    <property type="entry name" value="UROD/MetE-like"/>
    <property type="match status" value="1"/>
</dbReference>
<evidence type="ECO:0000313" key="1">
    <source>
        <dbReference type="EMBL" id="MDQ2586563.1"/>
    </source>
</evidence>
<dbReference type="Proteomes" id="UP001225605">
    <property type="component" value="Unassembled WGS sequence"/>
</dbReference>
<accession>A0ABU0X4D4</accession>
<keyword evidence="2" id="KW-1185">Reference proteome</keyword>
<dbReference type="InterPro" id="IPR038071">
    <property type="entry name" value="UROD/MetE-like_sf"/>
</dbReference>
<evidence type="ECO:0000313" key="2">
    <source>
        <dbReference type="Proteomes" id="UP001225605"/>
    </source>
</evidence>
<organism evidence="1 2">
    <name type="scientific">Saccharothrix yanglingensis</name>
    <dbReference type="NCBI Taxonomy" id="659496"/>
    <lineage>
        <taxon>Bacteria</taxon>
        <taxon>Bacillati</taxon>
        <taxon>Actinomycetota</taxon>
        <taxon>Actinomycetes</taxon>
        <taxon>Pseudonocardiales</taxon>
        <taxon>Pseudonocardiaceae</taxon>
        <taxon>Saccharothrix</taxon>
    </lineage>
</organism>
<gene>
    <name evidence="1" type="ORF">CKY47_21710</name>
</gene>
<name>A0ABU0X4D4_9PSEU</name>
<evidence type="ECO:0008006" key="3">
    <source>
        <dbReference type="Google" id="ProtNLM"/>
    </source>
</evidence>
<reference evidence="1 2" key="1">
    <citation type="submission" date="2017-06" db="EMBL/GenBank/DDBJ databases">
        <title>Cultured bacterium strain Saccharothrix yanglingensis Hhs.015.</title>
        <authorList>
            <person name="Xia Y."/>
        </authorList>
    </citation>
    <scope>NUCLEOTIDE SEQUENCE [LARGE SCALE GENOMIC DNA]</scope>
    <source>
        <strain evidence="1 2">Hhs.015</strain>
    </source>
</reference>
<comment type="caution">
    <text evidence="1">The sequence shown here is derived from an EMBL/GenBank/DDBJ whole genome shotgun (WGS) entry which is preliminary data.</text>
</comment>
<sequence length="384" mass="41435">MTRRAPVGGPDFAATGGCPTRLERTVMQPLAHARWTARPLPVHLVGSLPHPLCDDPATALGWVLRHVDGVPLTALPCDRDPRWIIDWLTHDLAAVPALDQVRGGESKGYHDMPYYRVRPGCRLDPDDVAFGRLEQADAAFAALEAVEADRPLRLQIGIPNALDLAMFAFGPEAAREWMPVVQAAVVGEVARVAARWGDRVQFQLESPAVLVSYHRTPRSHWPELTAELTRQVAGVLGAAPDARWVLHLCYGDLEHVPVFEPEDLEAPVEFLNGLADVLAERRLPMPTVHLPVTSGDGPPSVDPVFFAPLRHLRRGVDVIVGVVAEAHPGATRQALELAADALGGPIAGVAAACGYGRRTVDAAAANVELAVELAREWSPVPERG</sequence>